<dbReference type="GO" id="GO:0005737">
    <property type="term" value="C:cytoplasm"/>
    <property type="evidence" value="ECO:0007669"/>
    <property type="project" value="UniProtKB-SubCell"/>
</dbReference>
<accession>A0A1F7U7K5</accession>
<dbReference type="GO" id="GO:0005524">
    <property type="term" value="F:ATP binding"/>
    <property type="evidence" value="ECO:0007669"/>
    <property type="project" value="UniProtKB-UniRule"/>
</dbReference>
<evidence type="ECO:0000313" key="9">
    <source>
        <dbReference type="EMBL" id="OGL74229.1"/>
    </source>
</evidence>
<name>A0A1F7U7K5_9BACT</name>
<comment type="pathway">
    <text evidence="5">Purine metabolism; AMP biosynthesis via salvage pathway; AMP from ADP: step 1/1.</text>
</comment>
<dbReference type="PROSITE" id="PS00113">
    <property type="entry name" value="ADENYLATE_KINASE"/>
    <property type="match status" value="1"/>
</dbReference>
<dbReference type="PRINTS" id="PR00094">
    <property type="entry name" value="ADENYLTKNASE"/>
</dbReference>
<feature type="binding site" evidence="5">
    <location>
        <position position="135"/>
    </location>
    <ligand>
        <name>Zn(2+)</name>
        <dbReference type="ChEBI" id="CHEBI:29105"/>
        <note>structural</note>
    </ligand>
</feature>
<gene>
    <name evidence="5" type="primary">adk</name>
    <name evidence="9" type="ORF">A3D72_03555</name>
</gene>
<feature type="binding site" evidence="5">
    <location>
        <begin position="64"/>
        <end position="66"/>
    </location>
    <ligand>
        <name>AMP</name>
        <dbReference type="ChEBI" id="CHEBI:456215"/>
    </ligand>
</feature>
<keyword evidence="5" id="KW-0479">Metal-binding</keyword>
<evidence type="ECO:0000256" key="5">
    <source>
        <dbReference type="HAMAP-Rule" id="MF_00235"/>
    </source>
</evidence>
<dbReference type="InterPro" id="IPR007862">
    <property type="entry name" value="Adenylate_kinase_lid-dom"/>
</dbReference>
<comment type="caution">
    <text evidence="5">Lacks conserved residue(s) required for the propagation of feature annotation.</text>
</comment>
<evidence type="ECO:0000256" key="3">
    <source>
        <dbReference type="ARBA" id="ARBA00022741"/>
    </source>
</evidence>
<comment type="subcellular location">
    <subcellularLocation>
        <location evidence="5 7">Cytoplasm</location>
    </subcellularLocation>
</comment>
<feature type="binding site" evidence="5">
    <location>
        <position position="201"/>
    </location>
    <ligand>
        <name>ATP</name>
        <dbReference type="ChEBI" id="CHEBI:30616"/>
    </ligand>
</feature>
<dbReference type="GO" id="GO:0008270">
    <property type="term" value="F:zinc ion binding"/>
    <property type="evidence" value="ECO:0007669"/>
    <property type="project" value="UniProtKB-UniRule"/>
</dbReference>
<dbReference type="GO" id="GO:0004017">
    <property type="term" value="F:AMP kinase activity"/>
    <property type="evidence" value="ECO:0007669"/>
    <property type="project" value="UniProtKB-UniRule"/>
</dbReference>
<feature type="binding site" evidence="5">
    <location>
        <begin position="17"/>
        <end position="22"/>
    </location>
    <ligand>
        <name>ATP</name>
        <dbReference type="ChEBI" id="CHEBI:30616"/>
    </ligand>
</feature>
<organism evidence="9 10">
    <name type="scientific">Candidatus Uhrbacteria bacterium RIFCSPHIGHO2_02_FULL_57_19</name>
    <dbReference type="NCBI Taxonomy" id="1802391"/>
    <lineage>
        <taxon>Bacteria</taxon>
        <taxon>Candidatus Uhriibacteriota</taxon>
    </lineage>
</organism>
<feature type="binding site" evidence="5">
    <location>
        <position position="129"/>
    </location>
    <ligand>
        <name>ATP</name>
        <dbReference type="ChEBI" id="CHEBI:30616"/>
    </ligand>
</feature>
<dbReference type="Gene3D" id="3.40.50.300">
    <property type="entry name" value="P-loop containing nucleotide triphosphate hydrolases"/>
    <property type="match status" value="1"/>
</dbReference>
<keyword evidence="5" id="KW-0963">Cytoplasm</keyword>
<feature type="region of interest" description="NMP" evidence="5">
    <location>
        <begin position="37"/>
        <end position="66"/>
    </location>
</feature>
<keyword evidence="4 5" id="KW-0418">Kinase</keyword>
<evidence type="ECO:0000256" key="1">
    <source>
        <dbReference type="ARBA" id="ARBA00022679"/>
    </source>
</evidence>
<feature type="binding site" evidence="5">
    <location>
        <position position="152"/>
    </location>
    <ligand>
        <name>Zn(2+)</name>
        <dbReference type="ChEBI" id="CHEBI:29105"/>
        <note>structural</note>
    </ligand>
</feature>
<dbReference type="STRING" id="1802391.A3D72_03555"/>
<comment type="catalytic activity">
    <reaction evidence="5 7">
        <text>AMP + ATP = 2 ADP</text>
        <dbReference type="Rhea" id="RHEA:12973"/>
        <dbReference type="ChEBI" id="CHEBI:30616"/>
        <dbReference type="ChEBI" id="CHEBI:456215"/>
        <dbReference type="ChEBI" id="CHEBI:456216"/>
        <dbReference type="EC" id="2.7.4.3"/>
    </reaction>
</comment>
<dbReference type="InterPro" id="IPR027417">
    <property type="entry name" value="P-loop_NTPase"/>
</dbReference>
<dbReference type="InterPro" id="IPR033690">
    <property type="entry name" value="Adenylat_kinase_CS"/>
</dbReference>
<feature type="binding site" evidence="5">
    <location>
        <position position="173"/>
    </location>
    <ligand>
        <name>AMP</name>
        <dbReference type="ChEBI" id="CHEBI:456215"/>
    </ligand>
</feature>
<comment type="domain">
    <text evidence="5">Consists of three domains, a large central CORE domain and two small peripheral domains, NMPbind and LID, which undergo movements during catalysis. The LID domain closes over the site of phosphoryl transfer upon ATP binding. Assembling and dissambling the active center during each catalytic cycle provides an effective means to prevent ATP hydrolysis. Some bacteria have evolved a zinc-coordinating structure that stabilizes the LID domain.</text>
</comment>
<keyword evidence="5" id="KW-0862">Zinc</keyword>
<evidence type="ECO:0000256" key="7">
    <source>
        <dbReference type="RuleBase" id="RU003331"/>
    </source>
</evidence>
<proteinExistence type="inferred from homology"/>
<comment type="similarity">
    <text evidence="5 6">Belongs to the adenylate kinase family.</text>
</comment>
<feature type="binding site" evidence="5">
    <location>
        <begin position="92"/>
        <end position="95"/>
    </location>
    <ligand>
        <name>AMP</name>
        <dbReference type="ChEBI" id="CHEBI:456215"/>
    </ligand>
</feature>
<dbReference type="AlphaFoldDB" id="A0A1F7U7K5"/>
<dbReference type="Proteomes" id="UP000176303">
    <property type="component" value="Unassembled WGS sequence"/>
</dbReference>
<evidence type="ECO:0000256" key="2">
    <source>
        <dbReference type="ARBA" id="ARBA00022727"/>
    </source>
</evidence>
<feature type="binding site" evidence="5">
    <location>
        <position position="99"/>
    </location>
    <ligand>
        <name>AMP</name>
        <dbReference type="ChEBI" id="CHEBI:456215"/>
    </ligand>
</feature>
<dbReference type="InterPro" id="IPR036193">
    <property type="entry name" value="ADK_active_lid_dom_sf"/>
</dbReference>
<evidence type="ECO:0000256" key="6">
    <source>
        <dbReference type="RuleBase" id="RU003330"/>
    </source>
</evidence>
<dbReference type="NCBIfam" id="TIGR01351">
    <property type="entry name" value="adk"/>
    <property type="match status" value="1"/>
</dbReference>
<comment type="caution">
    <text evidence="9">The sequence shown here is derived from an EMBL/GenBank/DDBJ whole genome shotgun (WGS) entry which is preliminary data.</text>
</comment>
<dbReference type="EC" id="2.7.4.3" evidence="5 7"/>
<dbReference type="GO" id="GO:0044209">
    <property type="term" value="P:AMP salvage"/>
    <property type="evidence" value="ECO:0007669"/>
    <property type="project" value="UniProtKB-UniRule"/>
</dbReference>
<keyword evidence="1 5" id="KW-0808">Transferase</keyword>
<feature type="binding site" evidence="5">
    <location>
        <position position="162"/>
    </location>
    <ligand>
        <name>AMP</name>
        <dbReference type="ChEBI" id="CHEBI:456215"/>
    </ligand>
</feature>
<dbReference type="Pfam" id="PF05191">
    <property type="entry name" value="ADK_lid"/>
    <property type="match status" value="1"/>
</dbReference>
<evidence type="ECO:0000313" key="10">
    <source>
        <dbReference type="Proteomes" id="UP000176303"/>
    </source>
</evidence>
<evidence type="ECO:0000256" key="4">
    <source>
        <dbReference type="ARBA" id="ARBA00022777"/>
    </source>
</evidence>
<dbReference type="InterPro" id="IPR006259">
    <property type="entry name" value="Adenyl_kin_sub"/>
</dbReference>
<dbReference type="CDD" id="cd01428">
    <property type="entry name" value="ADK"/>
    <property type="match status" value="1"/>
</dbReference>
<reference evidence="9 10" key="1">
    <citation type="journal article" date="2016" name="Nat. Commun.">
        <title>Thousands of microbial genomes shed light on interconnected biogeochemical processes in an aquifer system.</title>
        <authorList>
            <person name="Anantharaman K."/>
            <person name="Brown C.T."/>
            <person name="Hug L.A."/>
            <person name="Sharon I."/>
            <person name="Castelle C.J."/>
            <person name="Probst A.J."/>
            <person name="Thomas B.C."/>
            <person name="Singh A."/>
            <person name="Wilkins M.J."/>
            <person name="Karaoz U."/>
            <person name="Brodie E.L."/>
            <person name="Williams K.H."/>
            <person name="Hubbard S.S."/>
            <person name="Banfield J.F."/>
        </authorList>
    </citation>
    <scope>NUCLEOTIDE SEQUENCE [LARGE SCALE GENOMIC DNA]</scope>
</reference>
<comment type="function">
    <text evidence="5">Catalyzes the reversible transfer of the terminal phosphate group between ATP and AMP. Plays an important role in cellular energy homeostasis and in adenine nucleotide metabolism.</text>
</comment>
<dbReference type="Pfam" id="PF00406">
    <property type="entry name" value="ADK"/>
    <property type="match status" value="1"/>
</dbReference>
<sequence>MKSNRRFKVVLFLGLQGSGKGTQASILSRKYGVPVISPGAVFREEIAKGSELGRLIASFVSQGKLVPPRVMHEVMRVKLPRNRCGVGVILDGYPRSVAQARELARFCPIDLALALRISDHEALRRLRGRRVCSVCGENYHVTERPSRRGRLCERCGGKLMVRQDDTPAAISRRLRTYHKETEPVIDYYRKKGVLIEIDGEQAILTVHRAIVRALGLNK</sequence>
<dbReference type="SUPFAM" id="SSF52540">
    <property type="entry name" value="P-loop containing nucleoside triphosphate hydrolases"/>
    <property type="match status" value="1"/>
</dbReference>
<feature type="binding site" evidence="5">
    <location>
        <position position="132"/>
    </location>
    <ligand>
        <name>Zn(2+)</name>
        <dbReference type="ChEBI" id="CHEBI:29105"/>
        <note>structural</note>
    </ligand>
</feature>
<keyword evidence="2 5" id="KW-0545">Nucleotide biosynthesis</keyword>
<keyword evidence="3 5" id="KW-0547">Nucleotide-binding</keyword>
<dbReference type="EMBL" id="MGDZ01000004">
    <property type="protein sequence ID" value="OGL74229.1"/>
    <property type="molecule type" value="Genomic_DNA"/>
</dbReference>
<feature type="region of interest" description="LID" evidence="5">
    <location>
        <begin position="128"/>
        <end position="165"/>
    </location>
</feature>
<evidence type="ECO:0000259" key="8">
    <source>
        <dbReference type="Pfam" id="PF05191"/>
    </source>
</evidence>
<feature type="domain" description="Adenylate kinase active site lid" evidence="8">
    <location>
        <begin position="129"/>
        <end position="164"/>
    </location>
</feature>
<dbReference type="SUPFAM" id="SSF57774">
    <property type="entry name" value="Microbial and mitochondrial ADK, insert 'zinc finger' domain"/>
    <property type="match status" value="1"/>
</dbReference>
<dbReference type="InterPro" id="IPR000850">
    <property type="entry name" value="Adenylat/UMP-CMP_kin"/>
</dbReference>
<dbReference type="UniPathway" id="UPA00588">
    <property type="reaction ID" value="UER00649"/>
</dbReference>
<feature type="binding site" evidence="5">
    <location>
        <position position="43"/>
    </location>
    <ligand>
        <name>AMP</name>
        <dbReference type="ChEBI" id="CHEBI:456215"/>
    </ligand>
</feature>
<dbReference type="PANTHER" id="PTHR23359">
    <property type="entry name" value="NUCLEOTIDE KINASE"/>
    <property type="match status" value="1"/>
</dbReference>
<dbReference type="HAMAP" id="MF_00235">
    <property type="entry name" value="Adenylate_kinase_Adk"/>
    <property type="match status" value="1"/>
</dbReference>
<keyword evidence="5 7" id="KW-0067">ATP-binding</keyword>
<protein>
    <recommendedName>
        <fullName evidence="5 7">Adenylate kinase</fullName>
        <shortName evidence="5">AK</shortName>
        <ecNumber evidence="5 7">2.7.4.3</ecNumber>
    </recommendedName>
    <alternativeName>
        <fullName evidence="5">ATP-AMP transphosphorylase</fullName>
    </alternativeName>
    <alternativeName>
        <fullName evidence="5">ATP:AMP phosphotransferase</fullName>
    </alternativeName>
    <alternativeName>
        <fullName evidence="5">Adenylate monophosphate kinase</fullName>
    </alternativeName>
</protein>
<comment type="subunit">
    <text evidence="5 7">Monomer.</text>
</comment>
<feature type="binding site" evidence="5">
    <location>
        <position position="155"/>
    </location>
    <ligand>
        <name>Zn(2+)</name>
        <dbReference type="ChEBI" id="CHEBI:29105"/>
        <note>structural</note>
    </ligand>
</feature>